<dbReference type="EMBL" id="CAADFI010000004">
    <property type="protein sequence ID" value="VFJ89410.1"/>
    <property type="molecule type" value="Genomic_DNA"/>
</dbReference>
<evidence type="ECO:0000313" key="1">
    <source>
        <dbReference type="EMBL" id="VFJ87613.1"/>
    </source>
</evidence>
<sequence length="67" mass="7392">MQAAKQQALATITELPDSVTFDEIISTLDRFKNTSSKPARNPVDICFGALGKGRRTDVIIAEIRDEQ</sequence>
<evidence type="ECO:0000313" key="2">
    <source>
        <dbReference type="EMBL" id="VFJ89410.1"/>
    </source>
</evidence>
<name>A0A450UB34_9GAMM</name>
<reference evidence="2" key="1">
    <citation type="submission" date="2019-02" db="EMBL/GenBank/DDBJ databases">
        <authorList>
            <person name="Gruber-Vodicka R. H."/>
            <person name="Seah K. B. B."/>
        </authorList>
    </citation>
    <scope>NUCLEOTIDE SEQUENCE</scope>
    <source>
        <strain evidence="3">BECK_SA2B12</strain>
        <strain evidence="1">BECK_SA2B15</strain>
        <strain evidence="2">BECK_SA2B20</strain>
    </source>
</reference>
<dbReference type="EMBL" id="CAADFG010000004">
    <property type="protein sequence ID" value="VFJ87613.1"/>
    <property type="molecule type" value="Genomic_DNA"/>
</dbReference>
<accession>A0A450UB34</accession>
<dbReference type="AlphaFoldDB" id="A0A450UB34"/>
<proteinExistence type="predicted"/>
<evidence type="ECO:0000313" key="3">
    <source>
        <dbReference type="EMBL" id="VFJ96011.1"/>
    </source>
</evidence>
<organism evidence="2">
    <name type="scientific">Candidatus Kentrum eta</name>
    <dbReference type="NCBI Taxonomy" id="2126337"/>
    <lineage>
        <taxon>Bacteria</taxon>
        <taxon>Pseudomonadati</taxon>
        <taxon>Pseudomonadota</taxon>
        <taxon>Gammaproteobacteria</taxon>
        <taxon>Candidatus Kentrum</taxon>
    </lineage>
</organism>
<dbReference type="EMBL" id="CAADFJ010000004">
    <property type="protein sequence ID" value="VFJ96011.1"/>
    <property type="molecule type" value="Genomic_DNA"/>
</dbReference>
<gene>
    <name evidence="1" type="ORF">BECKH772A_GA0070896_1000436</name>
    <name evidence="2" type="ORF">BECKH772B_GA0070898_1000436</name>
    <name evidence="3" type="ORF">BECKH772C_GA0070978_1000437</name>
</gene>
<protein>
    <submittedName>
        <fullName evidence="2">Uncharacterized protein</fullName>
    </submittedName>
</protein>